<sequence>MLRLPRSAFNKLPLLFQGRLGPTTTTAINNSVNRLAFLLESKLKFETNTKLLSRSFSATSAVPKVVTDDGVFKTWKPVTPGVRHKKVVSRKHLHKGKPIWHLTKAKRRTGGRNHHGHITCRHRGGGAKRRIRLVDFKRNEPGLQEVVRLEYDPGRTAWIALLKHCETGKFSYILAPEQLKPGMFVQSFMQHSEEQDRIKREKIKKEGEDVLRKMKLDQEVATTSVGAEEGSQDAVDAANDGFEAKGSSSDGAAAAASTTPENDADVADETVDKNGRKLWTMSDTDRSITIVPGNCLPLKMIPAGTLIHNIGLHKGDKGRIARSAGSYAQLLNTAESGTAQIKLMSGEVRKVPVDVCATIGTVSNPNHRHEKLGKAGARRHRGWRPTVRGLAMNKHDHPHGGGRGKNKSRHHPVSPWGKPAKGGKTRLNPNPMVIRSRKFK</sequence>
<dbReference type="InterPro" id="IPR022669">
    <property type="entry name" value="Ribosomal_uL2_C"/>
</dbReference>
<protein>
    <recommendedName>
        <fullName evidence="4">Large ribosomal subunit protein uL2m</fullName>
    </recommendedName>
</protein>
<dbReference type="GO" id="GO:0003735">
    <property type="term" value="F:structural constituent of ribosome"/>
    <property type="evidence" value="ECO:0007669"/>
    <property type="project" value="InterPro"/>
</dbReference>
<gene>
    <name evidence="8" type="primary">RML2</name>
    <name evidence="8" type="ORF">H4219_002659</name>
</gene>
<name>A0A9W8A0N6_9FUNG</name>
<dbReference type="InterPro" id="IPR014726">
    <property type="entry name" value="Ribosomal_uL2_dom3"/>
</dbReference>
<reference evidence="8" key="1">
    <citation type="submission" date="2022-07" db="EMBL/GenBank/DDBJ databases">
        <title>Phylogenomic reconstructions and comparative analyses of Kickxellomycotina fungi.</title>
        <authorList>
            <person name="Reynolds N.K."/>
            <person name="Stajich J.E."/>
            <person name="Barry K."/>
            <person name="Grigoriev I.V."/>
            <person name="Crous P."/>
            <person name="Smith M.E."/>
        </authorList>
    </citation>
    <scope>NUCLEOTIDE SEQUENCE</scope>
    <source>
        <strain evidence="8">NBRC 100468</strain>
    </source>
</reference>
<dbReference type="InterPro" id="IPR005880">
    <property type="entry name" value="Ribosomal_uL2_bac/org-type"/>
</dbReference>
<dbReference type="EMBL" id="JANBPU010000048">
    <property type="protein sequence ID" value="KAJ1918334.1"/>
    <property type="molecule type" value="Genomic_DNA"/>
</dbReference>
<evidence type="ECO:0000256" key="2">
    <source>
        <dbReference type="ARBA" id="ARBA00022980"/>
    </source>
</evidence>
<dbReference type="InterPro" id="IPR008991">
    <property type="entry name" value="Translation_prot_SH3-like_sf"/>
</dbReference>
<evidence type="ECO:0000313" key="9">
    <source>
        <dbReference type="Proteomes" id="UP001150538"/>
    </source>
</evidence>
<dbReference type="OrthoDB" id="268576at2759"/>
<feature type="region of interest" description="Disordered" evidence="5">
    <location>
        <begin position="390"/>
        <end position="440"/>
    </location>
</feature>
<dbReference type="SUPFAM" id="SSF50249">
    <property type="entry name" value="Nucleic acid-binding proteins"/>
    <property type="match status" value="1"/>
</dbReference>
<dbReference type="PANTHER" id="PTHR13691:SF5">
    <property type="entry name" value="LARGE RIBOSOMAL SUBUNIT PROTEIN UL2M"/>
    <property type="match status" value="1"/>
</dbReference>
<dbReference type="FunFam" id="4.10.950.10:FF:000001">
    <property type="entry name" value="50S ribosomal protein L2"/>
    <property type="match status" value="1"/>
</dbReference>
<dbReference type="Pfam" id="PF00181">
    <property type="entry name" value="Ribosomal_L2_N"/>
    <property type="match status" value="1"/>
</dbReference>
<dbReference type="PANTHER" id="PTHR13691">
    <property type="entry name" value="RIBOSOMAL PROTEIN L2"/>
    <property type="match status" value="1"/>
</dbReference>
<dbReference type="Gene3D" id="2.40.50.140">
    <property type="entry name" value="Nucleic acid-binding proteins"/>
    <property type="match status" value="1"/>
</dbReference>
<dbReference type="NCBIfam" id="TIGR01171">
    <property type="entry name" value="rplB_bact"/>
    <property type="match status" value="1"/>
</dbReference>
<accession>A0A9W8A0N6</accession>
<feature type="domain" description="Large ribosomal subunit protein uL2 RNA-binding" evidence="7">
    <location>
        <begin position="111"/>
        <end position="187"/>
    </location>
</feature>
<dbReference type="InterPro" id="IPR014722">
    <property type="entry name" value="Rib_uL2_dom2"/>
</dbReference>
<organism evidence="8 9">
    <name type="scientific">Mycoemilia scoparia</name>
    <dbReference type="NCBI Taxonomy" id="417184"/>
    <lineage>
        <taxon>Eukaryota</taxon>
        <taxon>Fungi</taxon>
        <taxon>Fungi incertae sedis</taxon>
        <taxon>Zoopagomycota</taxon>
        <taxon>Kickxellomycotina</taxon>
        <taxon>Kickxellomycetes</taxon>
        <taxon>Kickxellales</taxon>
        <taxon>Kickxellaceae</taxon>
        <taxon>Mycoemilia</taxon>
    </lineage>
</organism>
<dbReference type="InterPro" id="IPR012340">
    <property type="entry name" value="NA-bd_OB-fold"/>
</dbReference>
<comment type="caution">
    <text evidence="8">The sequence shown here is derived from an EMBL/GenBank/DDBJ whole genome shotgun (WGS) entry which is preliminary data.</text>
</comment>
<dbReference type="InterPro" id="IPR022666">
    <property type="entry name" value="Ribosomal_uL2_RNA-bd_dom"/>
</dbReference>
<dbReference type="SMART" id="SM01383">
    <property type="entry name" value="Ribosomal_L2"/>
    <property type="match status" value="1"/>
</dbReference>
<dbReference type="FunFam" id="2.30.30.30:FF:000001">
    <property type="entry name" value="50S ribosomal protein L2"/>
    <property type="match status" value="1"/>
</dbReference>
<dbReference type="Gene3D" id="2.30.30.30">
    <property type="match status" value="1"/>
</dbReference>
<dbReference type="SMART" id="SM01382">
    <property type="entry name" value="Ribosomal_L2_C"/>
    <property type="match status" value="1"/>
</dbReference>
<evidence type="ECO:0000256" key="4">
    <source>
        <dbReference type="ARBA" id="ARBA00069872"/>
    </source>
</evidence>
<keyword evidence="2 8" id="KW-0689">Ribosomal protein</keyword>
<evidence type="ECO:0000313" key="8">
    <source>
        <dbReference type="EMBL" id="KAJ1918334.1"/>
    </source>
</evidence>
<evidence type="ECO:0000256" key="3">
    <source>
        <dbReference type="ARBA" id="ARBA00023274"/>
    </source>
</evidence>
<feature type="domain" description="Large ribosomal subunit protein uL2 C-terminal" evidence="6">
    <location>
        <begin position="290"/>
        <end position="419"/>
    </location>
</feature>
<dbReference type="GO" id="GO:0005762">
    <property type="term" value="C:mitochondrial large ribosomal subunit"/>
    <property type="evidence" value="ECO:0007669"/>
    <property type="project" value="TreeGrafter"/>
</dbReference>
<feature type="region of interest" description="Disordered" evidence="5">
    <location>
        <begin position="240"/>
        <end position="266"/>
    </location>
</feature>
<keyword evidence="9" id="KW-1185">Reference proteome</keyword>
<evidence type="ECO:0000256" key="5">
    <source>
        <dbReference type="SAM" id="MobiDB-lite"/>
    </source>
</evidence>
<evidence type="ECO:0000259" key="6">
    <source>
        <dbReference type="SMART" id="SM01382"/>
    </source>
</evidence>
<feature type="compositionally biased region" description="Low complexity" evidence="5">
    <location>
        <begin position="244"/>
        <end position="257"/>
    </location>
</feature>
<evidence type="ECO:0000256" key="1">
    <source>
        <dbReference type="ARBA" id="ARBA00005636"/>
    </source>
</evidence>
<dbReference type="SUPFAM" id="SSF50104">
    <property type="entry name" value="Translation proteins SH3-like domain"/>
    <property type="match status" value="1"/>
</dbReference>
<dbReference type="Proteomes" id="UP001150538">
    <property type="component" value="Unassembled WGS sequence"/>
</dbReference>
<dbReference type="GO" id="GO:0032543">
    <property type="term" value="P:mitochondrial translation"/>
    <property type="evidence" value="ECO:0007669"/>
    <property type="project" value="TreeGrafter"/>
</dbReference>
<dbReference type="Pfam" id="PF03947">
    <property type="entry name" value="Ribosomal_L2_C"/>
    <property type="match status" value="1"/>
</dbReference>
<comment type="similarity">
    <text evidence="1">Belongs to the universal ribosomal protein uL2 family.</text>
</comment>
<dbReference type="GO" id="GO:0003723">
    <property type="term" value="F:RNA binding"/>
    <property type="evidence" value="ECO:0007669"/>
    <property type="project" value="InterPro"/>
</dbReference>
<dbReference type="GO" id="GO:0016740">
    <property type="term" value="F:transferase activity"/>
    <property type="evidence" value="ECO:0007669"/>
    <property type="project" value="InterPro"/>
</dbReference>
<keyword evidence="3" id="KW-0687">Ribonucleoprotein</keyword>
<proteinExistence type="inferred from homology"/>
<dbReference type="Gene3D" id="4.10.950.10">
    <property type="entry name" value="Ribosomal protein L2, domain 3"/>
    <property type="match status" value="1"/>
</dbReference>
<dbReference type="AlphaFoldDB" id="A0A9W8A0N6"/>
<evidence type="ECO:0000259" key="7">
    <source>
        <dbReference type="SMART" id="SM01383"/>
    </source>
</evidence>
<dbReference type="InterPro" id="IPR002171">
    <property type="entry name" value="Ribosomal_uL2"/>
</dbReference>
<feature type="compositionally biased region" description="Basic residues" evidence="5">
    <location>
        <begin position="400"/>
        <end position="412"/>
    </location>
</feature>